<comment type="caution">
    <text evidence="6">The sequence shown here is derived from an EMBL/GenBank/DDBJ whole genome shotgun (WGS) entry which is preliminary data.</text>
</comment>
<dbReference type="SUPFAM" id="SSF47413">
    <property type="entry name" value="lambda repressor-like DNA-binding domains"/>
    <property type="match status" value="1"/>
</dbReference>
<dbReference type="InterPro" id="IPR046335">
    <property type="entry name" value="LacI/GalR-like_sensor"/>
</dbReference>
<proteinExistence type="predicted"/>
<dbReference type="InterPro" id="IPR028082">
    <property type="entry name" value="Peripla_BP_I"/>
</dbReference>
<feature type="domain" description="HTH lacI-type" evidence="5">
    <location>
        <begin position="9"/>
        <end position="65"/>
    </location>
</feature>
<evidence type="ECO:0000313" key="8">
    <source>
        <dbReference type="Proteomes" id="UP000321723"/>
    </source>
</evidence>
<reference evidence="7 9" key="2">
    <citation type="submission" date="2020-08" db="EMBL/GenBank/DDBJ databases">
        <title>Sequencing the genomes of 1000 actinobacteria strains.</title>
        <authorList>
            <person name="Klenk H.-P."/>
        </authorList>
    </citation>
    <scope>NUCLEOTIDE SEQUENCE [LARGE SCALE GENOMIC DNA]</scope>
    <source>
        <strain evidence="7 9">DSM 9581</strain>
    </source>
</reference>
<dbReference type="CDD" id="cd01392">
    <property type="entry name" value="HTH_LacI"/>
    <property type="match status" value="1"/>
</dbReference>
<dbReference type="PANTHER" id="PTHR30146:SF148">
    <property type="entry name" value="HTH-TYPE TRANSCRIPTIONAL REPRESSOR PURR-RELATED"/>
    <property type="match status" value="1"/>
</dbReference>
<evidence type="ECO:0000256" key="1">
    <source>
        <dbReference type="ARBA" id="ARBA00022491"/>
    </source>
</evidence>
<dbReference type="CDD" id="cd06288">
    <property type="entry name" value="PBP1_sucrose_transcription_regulator"/>
    <property type="match status" value="1"/>
</dbReference>
<keyword evidence="8" id="KW-1185">Reference proteome</keyword>
<evidence type="ECO:0000256" key="3">
    <source>
        <dbReference type="ARBA" id="ARBA00023125"/>
    </source>
</evidence>
<protein>
    <submittedName>
        <fullName evidence="6">Alanine racemase</fullName>
    </submittedName>
    <submittedName>
        <fullName evidence="7">LacI family transcriptional regulator</fullName>
    </submittedName>
</protein>
<sequence>MTDKNQRHVTMGDVADRVGVSRTTVSFVLSDRPGANIPAETRRRVLEAVRELGYRPNAAAKSLASQRTHLIGLVTEIATAPFAGAIIKGAQEQAWKDGKLLLIVSAERDRQVEDAAVETMLERRVEGILYATTWHRAVTPPAGAGEVPTVLVNCFDVEGRYPSIVPDEAQGGYDATRRLIDAGHRRIAFIALDPEIPATVGRREGYERALLEAGIEPDETLVVPGYADAEGGYARAHELLALPEPPTGIFCGNDRMAMGAYDAVKERGLRIGHDVGLVGFDNQEIIAGYLRPGLTTVALPFEEMGARAVQMLTESPSASGAFAPLLTHCPLVERASA</sequence>
<dbReference type="PANTHER" id="PTHR30146">
    <property type="entry name" value="LACI-RELATED TRANSCRIPTIONAL REPRESSOR"/>
    <property type="match status" value="1"/>
</dbReference>
<evidence type="ECO:0000313" key="6">
    <source>
        <dbReference type="EMBL" id="GEL47701.1"/>
    </source>
</evidence>
<dbReference type="EMBL" id="BJVQ01000045">
    <property type="protein sequence ID" value="GEL47701.1"/>
    <property type="molecule type" value="Genomic_DNA"/>
</dbReference>
<evidence type="ECO:0000256" key="2">
    <source>
        <dbReference type="ARBA" id="ARBA00023015"/>
    </source>
</evidence>
<reference evidence="6 8" key="1">
    <citation type="submission" date="2019-07" db="EMBL/GenBank/DDBJ databases">
        <title>Whole genome shotgun sequence of Cellulomonas hominis NBRC 16055.</title>
        <authorList>
            <person name="Hosoyama A."/>
            <person name="Uohara A."/>
            <person name="Ohji S."/>
            <person name="Ichikawa N."/>
        </authorList>
    </citation>
    <scope>NUCLEOTIDE SEQUENCE [LARGE SCALE GENOMIC DNA]</scope>
    <source>
        <strain evidence="6 8">NBRC 16055</strain>
    </source>
</reference>
<dbReference type="InterPro" id="IPR000843">
    <property type="entry name" value="HTH_LacI"/>
</dbReference>
<accession>A0A511FEP0</accession>
<dbReference type="RefSeq" id="WP_146839031.1">
    <property type="nucleotide sequence ID" value="NZ_BJVQ01000045.1"/>
</dbReference>
<keyword evidence="1" id="KW-0678">Repressor</keyword>
<evidence type="ECO:0000313" key="7">
    <source>
        <dbReference type="EMBL" id="MBB5473303.1"/>
    </source>
</evidence>
<dbReference type="AlphaFoldDB" id="A0A511FEP0"/>
<dbReference type="Gene3D" id="3.40.50.2300">
    <property type="match status" value="2"/>
</dbReference>
<dbReference type="SUPFAM" id="SSF53822">
    <property type="entry name" value="Periplasmic binding protein-like I"/>
    <property type="match status" value="1"/>
</dbReference>
<dbReference type="SMART" id="SM00354">
    <property type="entry name" value="HTH_LACI"/>
    <property type="match status" value="1"/>
</dbReference>
<dbReference type="InterPro" id="IPR010982">
    <property type="entry name" value="Lambda_DNA-bd_dom_sf"/>
</dbReference>
<evidence type="ECO:0000259" key="5">
    <source>
        <dbReference type="PROSITE" id="PS50932"/>
    </source>
</evidence>
<name>A0A511FEP0_9CELL</name>
<evidence type="ECO:0000256" key="4">
    <source>
        <dbReference type="ARBA" id="ARBA00023163"/>
    </source>
</evidence>
<dbReference type="PROSITE" id="PS00356">
    <property type="entry name" value="HTH_LACI_1"/>
    <property type="match status" value="1"/>
</dbReference>
<keyword evidence="2" id="KW-0805">Transcription regulation</keyword>
<gene>
    <name evidence="6" type="ORF">CHO01_28170</name>
    <name evidence="7" type="ORF">HNR08_002039</name>
</gene>
<dbReference type="GO" id="GO:0000976">
    <property type="term" value="F:transcription cis-regulatory region binding"/>
    <property type="evidence" value="ECO:0007669"/>
    <property type="project" value="TreeGrafter"/>
</dbReference>
<keyword evidence="4" id="KW-0804">Transcription</keyword>
<keyword evidence="3" id="KW-0238">DNA-binding</keyword>
<dbReference type="Gene3D" id="1.10.260.40">
    <property type="entry name" value="lambda repressor-like DNA-binding domains"/>
    <property type="match status" value="1"/>
</dbReference>
<dbReference type="Proteomes" id="UP000564629">
    <property type="component" value="Unassembled WGS sequence"/>
</dbReference>
<organism evidence="6 8">
    <name type="scientific">Cellulomonas hominis</name>
    <dbReference type="NCBI Taxonomy" id="156981"/>
    <lineage>
        <taxon>Bacteria</taxon>
        <taxon>Bacillati</taxon>
        <taxon>Actinomycetota</taxon>
        <taxon>Actinomycetes</taxon>
        <taxon>Micrococcales</taxon>
        <taxon>Cellulomonadaceae</taxon>
        <taxon>Cellulomonas</taxon>
    </lineage>
</organism>
<dbReference type="PROSITE" id="PS50932">
    <property type="entry name" value="HTH_LACI_2"/>
    <property type="match status" value="1"/>
</dbReference>
<dbReference type="Pfam" id="PF13377">
    <property type="entry name" value="Peripla_BP_3"/>
    <property type="match status" value="1"/>
</dbReference>
<evidence type="ECO:0000313" key="9">
    <source>
        <dbReference type="Proteomes" id="UP000564629"/>
    </source>
</evidence>
<dbReference type="EMBL" id="JACHDN010000001">
    <property type="protein sequence ID" value="MBB5473303.1"/>
    <property type="molecule type" value="Genomic_DNA"/>
</dbReference>
<dbReference type="Proteomes" id="UP000321723">
    <property type="component" value="Unassembled WGS sequence"/>
</dbReference>
<dbReference type="Pfam" id="PF00356">
    <property type="entry name" value="LacI"/>
    <property type="match status" value="1"/>
</dbReference>
<dbReference type="OrthoDB" id="3227375at2"/>
<dbReference type="GO" id="GO:0003700">
    <property type="term" value="F:DNA-binding transcription factor activity"/>
    <property type="evidence" value="ECO:0007669"/>
    <property type="project" value="TreeGrafter"/>
</dbReference>